<keyword evidence="1" id="KW-0732">Signal</keyword>
<gene>
    <name evidence="2" type="ORF">EQG61_05565</name>
</gene>
<evidence type="ECO:0000313" key="2">
    <source>
        <dbReference type="EMBL" id="RXR23436.1"/>
    </source>
</evidence>
<accession>A0A4Q1KA05</accession>
<dbReference type="AlphaFoldDB" id="A0A4Q1KA05"/>
<feature type="chain" id="PRO_5020595536" description="Outermembrane protein" evidence="1">
    <location>
        <begin position="23"/>
        <end position="299"/>
    </location>
</feature>
<name>A0A4Q1KA05_9FLAO</name>
<comment type="caution">
    <text evidence="2">The sequence shown here is derived from an EMBL/GenBank/DDBJ whole genome shotgun (WGS) entry which is preliminary data.</text>
</comment>
<keyword evidence="3" id="KW-1185">Reference proteome</keyword>
<evidence type="ECO:0000313" key="3">
    <source>
        <dbReference type="Proteomes" id="UP000289857"/>
    </source>
</evidence>
<organism evidence="2 3">
    <name type="scientific">Flavobacterium stagni</name>
    <dbReference type="NCBI Taxonomy" id="2506421"/>
    <lineage>
        <taxon>Bacteria</taxon>
        <taxon>Pseudomonadati</taxon>
        <taxon>Bacteroidota</taxon>
        <taxon>Flavobacteriia</taxon>
        <taxon>Flavobacteriales</taxon>
        <taxon>Flavobacteriaceae</taxon>
        <taxon>Flavobacterium</taxon>
    </lineage>
</organism>
<feature type="signal peptide" evidence="1">
    <location>
        <begin position="1"/>
        <end position="22"/>
    </location>
</feature>
<proteinExistence type="predicted"/>
<evidence type="ECO:0000256" key="1">
    <source>
        <dbReference type="SAM" id="SignalP"/>
    </source>
</evidence>
<dbReference type="Proteomes" id="UP000289857">
    <property type="component" value="Unassembled WGS sequence"/>
</dbReference>
<reference evidence="3" key="1">
    <citation type="submission" date="2019-01" db="EMBL/GenBank/DDBJ databases">
        <title>Cytophagaceae bacterium strain CAR-16.</title>
        <authorList>
            <person name="Chen W.-M."/>
        </authorList>
    </citation>
    <scope>NUCLEOTIDE SEQUENCE [LARGE SCALE GENOMIC DNA]</scope>
    <source>
        <strain evidence="3">WWJ-16</strain>
    </source>
</reference>
<protein>
    <recommendedName>
        <fullName evidence="4">Outermembrane protein</fullName>
    </recommendedName>
</protein>
<dbReference type="EMBL" id="SBKN01000002">
    <property type="protein sequence ID" value="RXR23436.1"/>
    <property type="molecule type" value="Genomic_DNA"/>
</dbReference>
<dbReference type="OrthoDB" id="8887208at2"/>
<dbReference type="RefSeq" id="WP_129460915.1">
    <property type="nucleotide sequence ID" value="NZ_SBKN01000002.1"/>
</dbReference>
<sequence length="299" mass="34101">MKFLVRGIITSYIALSSFTSIAQNQDQVQPERYTKHNKGKFYIFWGGNRESYSKSDIHFEGANYNFTVHDATAHDKPKGWHCDYINPGNMTIPQTNFRMGYFISDHYNISVGLDHMKYVMTQDQTAIVNGYINLPANEVGSMYNGIYQNAPVNFGTNFTGFDDTTPPPFLTFEHTDGLNYVNTEFCRVDDLSELFHLPNTDKFQINITEGIGLGVLYPKTNARVLGKPRHDDFHIAGYGVSAKVGLNFTFFKHFFIQTELKGGYIDMQDIRTTHSSTDKASQHFFFLQRIIALGGIFRI</sequence>
<evidence type="ECO:0008006" key="4">
    <source>
        <dbReference type="Google" id="ProtNLM"/>
    </source>
</evidence>